<gene>
    <name evidence="2" type="ORF">E5J99_20685</name>
</gene>
<keyword evidence="3" id="KW-1185">Reference proteome</keyword>
<sequence>MLGQNPLLDFKAAVRDIRWRMKQGEVLTAPARPVGATGAARQHSVDRNRGNEELPAKLATLFSAAE</sequence>
<accession>A0A4Z0PE28</accession>
<dbReference type="RefSeq" id="WP_135499704.1">
    <property type="nucleotide sequence ID" value="NZ_SRLD01000083.1"/>
</dbReference>
<feature type="compositionally biased region" description="Basic and acidic residues" evidence="1">
    <location>
        <begin position="43"/>
        <end position="52"/>
    </location>
</feature>
<name>A0A4Z0PE28_9BACT</name>
<proteinExistence type="predicted"/>
<feature type="region of interest" description="Disordered" evidence="1">
    <location>
        <begin position="32"/>
        <end position="52"/>
    </location>
</feature>
<protein>
    <submittedName>
        <fullName evidence="2">Uncharacterized protein</fullName>
    </submittedName>
</protein>
<evidence type="ECO:0000256" key="1">
    <source>
        <dbReference type="SAM" id="MobiDB-lite"/>
    </source>
</evidence>
<dbReference type="AlphaFoldDB" id="A0A4Z0PE28"/>
<organism evidence="2 3">
    <name type="scientific">Hymenobacter elongatus</name>
    <dbReference type="NCBI Taxonomy" id="877208"/>
    <lineage>
        <taxon>Bacteria</taxon>
        <taxon>Pseudomonadati</taxon>
        <taxon>Bacteroidota</taxon>
        <taxon>Cytophagia</taxon>
        <taxon>Cytophagales</taxon>
        <taxon>Hymenobacteraceae</taxon>
        <taxon>Hymenobacter</taxon>
    </lineage>
</organism>
<evidence type="ECO:0000313" key="3">
    <source>
        <dbReference type="Proteomes" id="UP000297739"/>
    </source>
</evidence>
<evidence type="ECO:0000313" key="2">
    <source>
        <dbReference type="EMBL" id="TGE11901.1"/>
    </source>
</evidence>
<comment type="caution">
    <text evidence="2">The sequence shown here is derived from an EMBL/GenBank/DDBJ whole genome shotgun (WGS) entry which is preliminary data.</text>
</comment>
<dbReference type="EMBL" id="SRLD01000083">
    <property type="protein sequence ID" value="TGE11901.1"/>
    <property type="molecule type" value="Genomic_DNA"/>
</dbReference>
<dbReference type="Proteomes" id="UP000297739">
    <property type="component" value="Unassembled WGS sequence"/>
</dbReference>
<reference evidence="2 3" key="1">
    <citation type="submission" date="2019-04" db="EMBL/GenBank/DDBJ databases">
        <authorList>
            <person name="Feng G."/>
            <person name="Zhang J."/>
            <person name="Zhu H."/>
        </authorList>
    </citation>
    <scope>NUCLEOTIDE SEQUENCE [LARGE SCALE GENOMIC DNA]</scope>
    <source>
        <strain evidence="2 3">JCM 17223</strain>
    </source>
</reference>